<proteinExistence type="predicted"/>
<name>A0AA47I9C2_9XANT</name>
<dbReference type="RefSeq" id="WP_268211576.1">
    <property type="nucleotide sequence ID" value="NZ_CP107241.1"/>
</dbReference>
<organism evidence="1 2">
    <name type="scientific">Xanthomonas hortorum</name>
    <dbReference type="NCBI Taxonomy" id="56454"/>
    <lineage>
        <taxon>Bacteria</taxon>
        <taxon>Pseudomonadati</taxon>
        <taxon>Pseudomonadota</taxon>
        <taxon>Gammaproteobacteria</taxon>
        <taxon>Lysobacterales</taxon>
        <taxon>Lysobacteraceae</taxon>
        <taxon>Xanthomonas</taxon>
    </lineage>
</organism>
<gene>
    <name evidence="1" type="ORF">OEG85_12540</name>
</gene>
<dbReference type="EMBL" id="CP107241">
    <property type="protein sequence ID" value="WAH62372.1"/>
    <property type="molecule type" value="Genomic_DNA"/>
</dbReference>
<evidence type="ECO:0000313" key="1">
    <source>
        <dbReference type="EMBL" id="WAH62372.1"/>
    </source>
</evidence>
<accession>A0AA47I9C2</accession>
<sequence length="82" mass="8632">MEQLAAVIDGFATVNAVMFNALASGGQSDAALQLLDRIATMSDSEDPLHWLRGDVAKVTADSIRKLRGDSAGSDRIGLAVMK</sequence>
<reference evidence="1" key="1">
    <citation type="submission" date="2022-10" db="EMBL/GenBank/DDBJ databases">
        <title>Complete genome sequence resource for Xanthomonas hortorum isolated from Greek Oregano.</title>
        <authorList>
            <person name="Gonzalez-Tobon J."/>
            <person name="Helmann T.C."/>
            <person name="Daughtrey M."/>
            <person name="Stodghill P.V."/>
            <person name="Filiatrault M.J."/>
        </authorList>
    </citation>
    <scope>NUCLEOTIDE SEQUENCE</scope>
    <source>
        <strain evidence="1">Oregano 108</strain>
    </source>
</reference>
<evidence type="ECO:0000313" key="2">
    <source>
        <dbReference type="Proteomes" id="UP001164737"/>
    </source>
</evidence>
<dbReference type="Proteomes" id="UP001164737">
    <property type="component" value="Chromosome"/>
</dbReference>
<protein>
    <submittedName>
        <fullName evidence="1">Uncharacterized protein</fullName>
    </submittedName>
</protein>
<dbReference type="AlphaFoldDB" id="A0AA47I9C2"/>